<protein>
    <submittedName>
        <fullName evidence="1">Uncharacterized protein</fullName>
    </submittedName>
</protein>
<evidence type="ECO:0000313" key="1">
    <source>
        <dbReference type="EMBL" id="MBX31367.1"/>
    </source>
</evidence>
<reference evidence="1" key="1">
    <citation type="submission" date="2018-02" db="EMBL/GenBank/DDBJ databases">
        <title>Rhizophora mucronata_Transcriptome.</title>
        <authorList>
            <person name="Meera S.P."/>
            <person name="Sreeshan A."/>
            <person name="Augustine A."/>
        </authorList>
    </citation>
    <scope>NUCLEOTIDE SEQUENCE</scope>
    <source>
        <tissue evidence="1">Leaf</tissue>
    </source>
</reference>
<sequence>MSFYEVQNNLSNVDNHEKKTLLKLFCLDHGNFTRNQFIHSHVPNLRGILGL</sequence>
<organism evidence="1">
    <name type="scientific">Rhizophora mucronata</name>
    <name type="common">Asiatic mangrove</name>
    <dbReference type="NCBI Taxonomy" id="61149"/>
    <lineage>
        <taxon>Eukaryota</taxon>
        <taxon>Viridiplantae</taxon>
        <taxon>Streptophyta</taxon>
        <taxon>Embryophyta</taxon>
        <taxon>Tracheophyta</taxon>
        <taxon>Spermatophyta</taxon>
        <taxon>Magnoliopsida</taxon>
        <taxon>eudicotyledons</taxon>
        <taxon>Gunneridae</taxon>
        <taxon>Pentapetalae</taxon>
        <taxon>rosids</taxon>
        <taxon>fabids</taxon>
        <taxon>Malpighiales</taxon>
        <taxon>Rhizophoraceae</taxon>
        <taxon>Rhizophora</taxon>
    </lineage>
</organism>
<dbReference type="AlphaFoldDB" id="A0A2P2MMG1"/>
<accession>A0A2P2MMG1</accession>
<name>A0A2P2MMG1_RHIMU</name>
<dbReference type="EMBL" id="GGEC01050883">
    <property type="protein sequence ID" value="MBX31367.1"/>
    <property type="molecule type" value="Transcribed_RNA"/>
</dbReference>
<proteinExistence type="predicted"/>